<evidence type="ECO:0000256" key="4">
    <source>
        <dbReference type="ARBA" id="ARBA00023163"/>
    </source>
</evidence>
<keyword evidence="2" id="KW-0805">Transcription regulation</keyword>
<evidence type="ECO:0000256" key="1">
    <source>
        <dbReference type="ARBA" id="ARBA00004123"/>
    </source>
</evidence>
<protein>
    <submittedName>
        <fullName evidence="8">B3 domain-containing protein At2g31720-like</fullName>
    </submittedName>
</protein>
<feature type="compositionally biased region" description="Polar residues" evidence="6">
    <location>
        <begin position="49"/>
        <end position="76"/>
    </location>
</feature>
<keyword evidence="3" id="KW-0238">DNA-binding</keyword>
<dbReference type="GeneID" id="108808705"/>
<dbReference type="InterPro" id="IPR005508">
    <property type="entry name" value="At2g31720-like"/>
</dbReference>
<dbReference type="KEGG" id="rsz:108808705"/>
<evidence type="ECO:0000313" key="7">
    <source>
        <dbReference type="Proteomes" id="UP000504610"/>
    </source>
</evidence>
<dbReference type="Gene3D" id="2.40.330.10">
    <property type="entry name" value="DNA-binding pseudobarrel domain"/>
    <property type="match status" value="1"/>
</dbReference>
<dbReference type="OrthoDB" id="1068833at2759"/>
<evidence type="ECO:0000313" key="8">
    <source>
        <dbReference type="RefSeq" id="XP_056843885.1"/>
    </source>
</evidence>
<accession>A0A9W3BX30</accession>
<keyword evidence="5" id="KW-0539">Nucleus</keyword>
<gene>
    <name evidence="8" type="primary">LOC108808705</name>
</gene>
<dbReference type="GO" id="GO:0003677">
    <property type="term" value="F:DNA binding"/>
    <property type="evidence" value="ECO:0007669"/>
    <property type="project" value="UniProtKB-KW"/>
</dbReference>
<comment type="subcellular location">
    <subcellularLocation>
        <location evidence="1">Nucleus</location>
    </subcellularLocation>
</comment>
<dbReference type="AlphaFoldDB" id="A0A9W3BX30"/>
<reference evidence="7" key="1">
    <citation type="journal article" date="2019" name="Database">
        <title>The radish genome database (RadishGD): an integrated information resource for radish genomics.</title>
        <authorList>
            <person name="Yu H.J."/>
            <person name="Baek S."/>
            <person name="Lee Y.J."/>
            <person name="Cho A."/>
            <person name="Mun J.H."/>
        </authorList>
    </citation>
    <scope>NUCLEOTIDE SEQUENCE [LARGE SCALE GENOMIC DNA]</scope>
    <source>
        <strain evidence="7">cv. WK10039</strain>
    </source>
</reference>
<feature type="region of interest" description="Disordered" evidence="6">
    <location>
        <begin position="32"/>
        <end position="93"/>
    </location>
</feature>
<dbReference type="InterPro" id="IPR015300">
    <property type="entry name" value="DNA-bd_pseudobarrel_sf"/>
</dbReference>
<keyword evidence="7" id="KW-1185">Reference proteome</keyword>
<evidence type="ECO:0000256" key="5">
    <source>
        <dbReference type="ARBA" id="ARBA00023242"/>
    </source>
</evidence>
<sequence>MTKDGDDNHAEEGSRGEKRCLDLLARLLDSYREEETRSVRGKEEDASESTEISLGMQTTDERNNQQNPTNIRQDTASSSSSLSSVVSQEPVVRAEPLREVQPPVRRVTPEWLITLMRRVRGANAKLVIDKTIQTSDVNPNQGRLLVPFNQIIEMDFLNEAELHIIDDHQRDNNNNKGLDVIVVASDGTRWNAKLRRWNMTRPNYALCSGWNGVVRDAVLKNKVGQIFSLWSFHSQDGTKLYLAFFDPPPARELSPCEVALRQLPQLPTGRRTPRVCVSSSSPPRVSGNLGQCMLDPNQPLVQEMARLEVEQEMHDGRTSLESVTETMTTVDLDIPLVPVRTETASLEAVQETSQESARETTTVDLELRLWFQ</sequence>
<dbReference type="InterPro" id="IPR003340">
    <property type="entry name" value="B3_DNA-bd"/>
</dbReference>
<evidence type="ECO:0000256" key="3">
    <source>
        <dbReference type="ARBA" id="ARBA00023125"/>
    </source>
</evidence>
<reference evidence="8" key="2">
    <citation type="submission" date="2025-08" db="UniProtKB">
        <authorList>
            <consortium name="RefSeq"/>
        </authorList>
    </citation>
    <scope>IDENTIFICATION</scope>
    <source>
        <tissue evidence="8">Leaf</tissue>
    </source>
</reference>
<proteinExistence type="predicted"/>
<keyword evidence="4" id="KW-0804">Transcription</keyword>
<dbReference type="CDD" id="cd10017">
    <property type="entry name" value="B3_DNA"/>
    <property type="match status" value="1"/>
</dbReference>
<name>A0A9W3BX30_RAPSA</name>
<dbReference type="PANTHER" id="PTHR31541:SF61">
    <property type="entry name" value="TF-B3 DOMAIN-CONTAINING PROTEIN"/>
    <property type="match status" value="1"/>
</dbReference>
<dbReference type="GO" id="GO:0005634">
    <property type="term" value="C:nucleus"/>
    <property type="evidence" value="ECO:0007669"/>
    <property type="project" value="UniProtKB-SubCell"/>
</dbReference>
<dbReference type="SUPFAM" id="SSF101936">
    <property type="entry name" value="DNA-binding pseudobarrel domain"/>
    <property type="match status" value="1"/>
</dbReference>
<evidence type="ECO:0000256" key="6">
    <source>
        <dbReference type="SAM" id="MobiDB-lite"/>
    </source>
</evidence>
<feature type="compositionally biased region" description="Basic and acidic residues" evidence="6">
    <location>
        <begin position="32"/>
        <end position="44"/>
    </location>
</feature>
<dbReference type="Proteomes" id="UP000504610">
    <property type="component" value="Chromosome 6"/>
</dbReference>
<feature type="compositionally biased region" description="Low complexity" evidence="6">
    <location>
        <begin position="77"/>
        <end position="87"/>
    </location>
</feature>
<evidence type="ECO:0000256" key="2">
    <source>
        <dbReference type="ARBA" id="ARBA00023015"/>
    </source>
</evidence>
<dbReference type="RefSeq" id="XP_056843885.1">
    <property type="nucleotide sequence ID" value="XM_056987905.1"/>
</dbReference>
<organism evidence="7 8">
    <name type="scientific">Raphanus sativus</name>
    <name type="common">Radish</name>
    <name type="synonym">Raphanus raphanistrum var. sativus</name>
    <dbReference type="NCBI Taxonomy" id="3726"/>
    <lineage>
        <taxon>Eukaryota</taxon>
        <taxon>Viridiplantae</taxon>
        <taxon>Streptophyta</taxon>
        <taxon>Embryophyta</taxon>
        <taxon>Tracheophyta</taxon>
        <taxon>Spermatophyta</taxon>
        <taxon>Magnoliopsida</taxon>
        <taxon>eudicotyledons</taxon>
        <taxon>Gunneridae</taxon>
        <taxon>Pentapetalae</taxon>
        <taxon>rosids</taxon>
        <taxon>malvids</taxon>
        <taxon>Brassicales</taxon>
        <taxon>Brassicaceae</taxon>
        <taxon>Brassiceae</taxon>
        <taxon>Raphanus</taxon>
    </lineage>
</organism>
<dbReference type="Pfam" id="PF03754">
    <property type="entry name" value="At2g31720-like"/>
    <property type="match status" value="1"/>
</dbReference>
<dbReference type="PANTHER" id="PTHR31541">
    <property type="entry name" value="B3 DOMAIN PLANT PROTEIN-RELATED"/>
    <property type="match status" value="1"/>
</dbReference>